<keyword evidence="3" id="KW-1185">Reference proteome</keyword>
<dbReference type="RefSeq" id="WP_277830348.1">
    <property type="nucleotide sequence ID" value="NZ_JARQZE010000001.1"/>
</dbReference>
<comment type="caution">
    <text evidence="2">The sequence shown here is derived from an EMBL/GenBank/DDBJ whole genome shotgun (WGS) entry which is preliminary data.</text>
</comment>
<name>A0ABW3W7R3_9RHOO</name>
<dbReference type="EMBL" id="JBHTMC010000001">
    <property type="protein sequence ID" value="MFD1262052.1"/>
    <property type="molecule type" value="Genomic_DNA"/>
</dbReference>
<accession>A0ABW3W7R3</accession>
<feature type="compositionally biased region" description="Low complexity" evidence="1">
    <location>
        <begin position="94"/>
        <end position="113"/>
    </location>
</feature>
<evidence type="ECO:0000313" key="2">
    <source>
        <dbReference type="EMBL" id="MFD1262052.1"/>
    </source>
</evidence>
<sequence>MFPLFPFVAGVLTGAVALRLIKTDKTKAGLEKAQDKLRGATVSSLEAIESASARVRQRLTAEDAEVSATAEAVADVVAPAAAPEAPPRKRAARAARPAAGRAPKTSSKAKAAPGGEPADDGEAGS</sequence>
<dbReference type="Proteomes" id="UP001597158">
    <property type="component" value="Unassembled WGS sequence"/>
</dbReference>
<organism evidence="2 3">
    <name type="scientific">Thauera mechernichensis</name>
    <dbReference type="NCBI Taxonomy" id="82788"/>
    <lineage>
        <taxon>Bacteria</taxon>
        <taxon>Pseudomonadati</taxon>
        <taxon>Pseudomonadota</taxon>
        <taxon>Betaproteobacteria</taxon>
        <taxon>Rhodocyclales</taxon>
        <taxon>Zoogloeaceae</taxon>
        <taxon>Thauera</taxon>
    </lineage>
</organism>
<evidence type="ECO:0008006" key="4">
    <source>
        <dbReference type="Google" id="ProtNLM"/>
    </source>
</evidence>
<proteinExistence type="predicted"/>
<evidence type="ECO:0000256" key="1">
    <source>
        <dbReference type="SAM" id="MobiDB-lite"/>
    </source>
</evidence>
<evidence type="ECO:0000313" key="3">
    <source>
        <dbReference type="Proteomes" id="UP001597158"/>
    </source>
</evidence>
<protein>
    <recommendedName>
        <fullName evidence="4">DUF5132 domain-containing protein</fullName>
    </recommendedName>
</protein>
<reference evidence="3" key="1">
    <citation type="journal article" date="2019" name="Int. J. Syst. Evol. Microbiol.">
        <title>The Global Catalogue of Microorganisms (GCM) 10K type strain sequencing project: providing services to taxonomists for standard genome sequencing and annotation.</title>
        <authorList>
            <consortium name="The Broad Institute Genomics Platform"/>
            <consortium name="The Broad Institute Genome Sequencing Center for Infectious Disease"/>
            <person name="Wu L."/>
            <person name="Ma J."/>
        </authorList>
    </citation>
    <scope>NUCLEOTIDE SEQUENCE [LARGE SCALE GENOMIC DNA]</scope>
    <source>
        <strain evidence="3">CCUG 48884</strain>
    </source>
</reference>
<feature type="region of interest" description="Disordered" evidence="1">
    <location>
        <begin position="77"/>
        <end position="125"/>
    </location>
</feature>
<gene>
    <name evidence="2" type="ORF">ACFQ4M_00560</name>
</gene>